<name>A0ACC0VXW6_9STRA</name>
<dbReference type="EMBL" id="CM047584">
    <property type="protein sequence ID" value="KAI9911347.1"/>
    <property type="molecule type" value="Genomic_DNA"/>
</dbReference>
<gene>
    <name evidence="1" type="ORF">PsorP6_008682</name>
</gene>
<sequence length="121" mass="13987">MTAKTKEIEHIAFQVLKFDHINTIASFASISYKYSRELTREPRCGKSSSNLRRSTYTLRKVRIQKQRHELLARDGTIAVHHQATQQIIDVNNVVKVQIPDAFNSNQQSHKLRSDFIVPIID</sequence>
<organism evidence="1 2">
    <name type="scientific">Peronosclerospora sorghi</name>
    <dbReference type="NCBI Taxonomy" id="230839"/>
    <lineage>
        <taxon>Eukaryota</taxon>
        <taxon>Sar</taxon>
        <taxon>Stramenopiles</taxon>
        <taxon>Oomycota</taxon>
        <taxon>Peronosporomycetes</taxon>
        <taxon>Peronosporales</taxon>
        <taxon>Peronosporaceae</taxon>
        <taxon>Peronosclerospora</taxon>
    </lineage>
</organism>
<protein>
    <submittedName>
        <fullName evidence="1">Uncharacterized protein</fullName>
    </submittedName>
</protein>
<keyword evidence="2" id="KW-1185">Reference proteome</keyword>
<comment type="caution">
    <text evidence="1">The sequence shown here is derived from an EMBL/GenBank/DDBJ whole genome shotgun (WGS) entry which is preliminary data.</text>
</comment>
<evidence type="ECO:0000313" key="2">
    <source>
        <dbReference type="Proteomes" id="UP001163321"/>
    </source>
</evidence>
<evidence type="ECO:0000313" key="1">
    <source>
        <dbReference type="EMBL" id="KAI9911347.1"/>
    </source>
</evidence>
<proteinExistence type="predicted"/>
<dbReference type="Proteomes" id="UP001163321">
    <property type="component" value="Chromosome 5"/>
</dbReference>
<accession>A0ACC0VXW6</accession>
<reference evidence="1 2" key="1">
    <citation type="journal article" date="2022" name="bioRxiv">
        <title>The genome of the oomycete Peronosclerospora sorghi, a cosmopolitan pathogen of maize and sorghum, is inflated with dispersed pseudogenes.</title>
        <authorList>
            <person name="Fletcher K."/>
            <person name="Martin F."/>
            <person name="Isakeit T."/>
            <person name="Cavanaugh K."/>
            <person name="Magill C."/>
            <person name="Michelmore R."/>
        </authorList>
    </citation>
    <scope>NUCLEOTIDE SEQUENCE [LARGE SCALE GENOMIC DNA]</scope>
    <source>
        <strain evidence="1">P6</strain>
    </source>
</reference>